<feature type="region of interest" description="Disordered" evidence="1">
    <location>
        <begin position="216"/>
        <end position="242"/>
    </location>
</feature>
<dbReference type="AlphaFoldDB" id="A0A0C3HR60"/>
<name>A0A0C3HR60_OIDMZ</name>
<reference evidence="2 3" key="1">
    <citation type="submission" date="2014-04" db="EMBL/GenBank/DDBJ databases">
        <authorList>
            <consortium name="DOE Joint Genome Institute"/>
            <person name="Kuo A."/>
            <person name="Martino E."/>
            <person name="Perotto S."/>
            <person name="Kohler A."/>
            <person name="Nagy L.G."/>
            <person name="Floudas D."/>
            <person name="Copeland A."/>
            <person name="Barry K.W."/>
            <person name="Cichocki N."/>
            <person name="Veneault-Fourrey C."/>
            <person name="LaButti K."/>
            <person name="Lindquist E.A."/>
            <person name="Lipzen A."/>
            <person name="Lundell T."/>
            <person name="Morin E."/>
            <person name="Murat C."/>
            <person name="Sun H."/>
            <person name="Tunlid A."/>
            <person name="Henrissat B."/>
            <person name="Grigoriev I.V."/>
            <person name="Hibbett D.S."/>
            <person name="Martin F."/>
            <person name="Nordberg H.P."/>
            <person name="Cantor M.N."/>
            <person name="Hua S.X."/>
        </authorList>
    </citation>
    <scope>NUCLEOTIDE SEQUENCE [LARGE SCALE GENOMIC DNA]</scope>
    <source>
        <strain evidence="2 3">Zn</strain>
    </source>
</reference>
<dbReference type="EMBL" id="KN832872">
    <property type="protein sequence ID" value="KIN04747.1"/>
    <property type="molecule type" value="Genomic_DNA"/>
</dbReference>
<feature type="compositionally biased region" description="Basic and acidic residues" evidence="1">
    <location>
        <begin position="465"/>
        <end position="478"/>
    </location>
</feature>
<dbReference type="OrthoDB" id="3599892at2759"/>
<evidence type="ECO:0000256" key="1">
    <source>
        <dbReference type="SAM" id="MobiDB-lite"/>
    </source>
</evidence>
<feature type="compositionally biased region" description="Polar residues" evidence="1">
    <location>
        <begin position="277"/>
        <end position="288"/>
    </location>
</feature>
<protein>
    <submittedName>
        <fullName evidence="2">Uncharacterized protein</fullName>
    </submittedName>
</protein>
<dbReference type="InParanoid" id="A0A0C3HR60"/>
<feature type="region of interest" description="Disordered" evidence="1">
    <location>
        <begin position="349"/>
        <end position="370"/>
    </location>
</feature>
<feature type="region of interest" description="Disordered" evidence="1">
    <location>
        <begin position="273"/>
        <end position="306"/>
    </location>
</feature>
<feature type="compositionally biased region" description="Basic and acidic residues" evidence="1">
    <location>
        <begin position="389"/>
        <end position="399"/>
    </location>
</feature>
<dbReference type="Proteomes" id="UP000054321">
    <property type="component" value="Unassembled WGS sequence"/>
</dbReference>
<reference evidence="3" key="2">
    <citation type="submission" date="2015-01" db="EMBL/GenBank/DDBJ databases">
        <title>Evolutionary Origins and Diversification of the Mycorrhizal Mutualists.</title>
        <authorList>
            <consortium name="DOE Joint Genome Institute"/>
            <consortium name="Mycorrhizal Genomics Consortium"/>
            <person name="Kohler A."/>
            <person name="Kuo A."/>
            <person name="Nagy L.G."/>
            <person name="Floudas D."/>
            <person name="Copeland A."/>
            <person name="Barry K.W."/>
            <person name="Cichocki N."/>
            <person name="Veneault-Fourrey C."/>
            <person name="LaButti K."/>
            <person name="Lindquist E.A."/>
            <person name="Lipzen A."/>
            <person name="Lundell T."/>
            <person name="Morin E."/>
            <person name="Murat C."/>
            <person name="Riley R."/>
            <person name="Ohm R."/>
            <person name="Sun H."/>
            <person name="Tunlid A."/>
            <person name="Henrissat B."/>
            <person name="Grigoriev I.V."/>
            <person name="Hibbett D.S."/>
            <person name="Martin F."/>
        </authorList>
    </citation>
    <scope>NUCLEOTIDE SEQUENCE [LARGE SCALE GENOMIC DNA]</scope>
    <source>
        <strain evidence="3">Zn</strain>
    </source>
</reference>
<proteinExistence type="predicted"/>
<organism evidence="2 3">
    <name type="scientific">Oidiodendron maius (strain Zn)</name>
    <dbReference type="NCBI Taxonomy" id="913774"/>
    <lineage>
        <taxon>Eukaryota</taxon>
        <taxon>Fungi</taxon>
        <taxon>Dikarya</taxon>
        <taxon>Ascomycota</taxon>
        <taxon>Pezizomycotina</taxon>
        <taxon>Leotiomycetes</taxon>
        <taxon>Leotiomycetes incertae sedis</taxon>
        <taxon>Myxotrichaceae</taxon>
        <taxon>Oidiodendron</taxon>
    </lineage>
</organism>
<feature type="compositionally biased region" description="Polar residues" evidence="1">
    <location>
        <begin position="400"/>
        <end position="422"/>
    </location>
</feature>
<gene>
    <name evidence="2" type="ORF">OIDMADRAFT_157024</name>
</gene>
<feature type="region of interest" description="Disordered" evidence="1">
    <location>
        <begin position="389"/>
        <end position="478"/>
    </location>
</feature>
<dbReference type="STRING" id="913774.A0A0C3HR60"/>
<sequence length="478" mass="53276">MRYQNWDVLIFPDLCKIPLQEFKTACQVIQDPEPHTLQNNPLLLPAVTSFVPSLPAGAPFRISIHSWQNPEISRYVQLLNKPSDLIIFEARLFIDGRIVGHWFNDDGPWPSIIELSIDLNKHGEFEKLKFPAFHSELLSQSHWNPGDDFGRIKVVIAEGFSRDNTAFPFERVKNVVSFSFQHAPLDVLETSSIAWPNAAMWRQVSLVAPYFVQQASPGPRQDEAEAHSHSPRRGVGSLRSPPTVASLSVINPENIPTFSPKAIFSPLIETVPGPSKSWCQPRQRSTADVSMPDYSKSNTETNSSRHVTDPMIVSDNEISDRRFESLQCAGAYESVCEALLPSAPVNTPVEPTPVAGRRKSSKSPCSLNAEEPMEVETLAAFLVNEIESKKENYHDRSPRSEVNSATDETTIRRTSQTYSAASSGAKRQRVVTPASAKIIDMEDEPRSSPSSRKISRGLMPDSTGEVEKRGFSEIENIR</sequence>
<feature type="compositionally biased region" description="Polar residues" evidence="1">
    <location>
        <begin position="295"/>
        <end position="305"/>
    </location>
</feature>
<accession>A0A0C3HR60</accession>
<evidence type="ECO:0000313" key="2">
    <source>
        <dbReference type="EMBL" id="KIN04747.1"/>
    </source>
</evidence>
<keyword evidence="3" id="KW-1185">Reference proteome</keyword>
<dbReference type="HOGENOM" id="CLU_018143_0_0_1"/>
<evidence type="ECO:0000313" key="3">
    <source>
        <dbReference type="Proteomes" id="UP000054321"/>
    </source>
</evidence>